<keyword evidence="1" id="KW-0614">Plasmid</keyword>
<sequence>MPLPCTKTTWSTIVRKILILAVKLAGVLLCGQAFGASIDETVGMVAQTRQTTVATINGRDAEIIYVGRFGDCDSVAVRSGKHYQHFRVCSGRVQARNTVAPSWADDQGSQRVLAAVVRNAIFYGQSAQVDENGYLITARTLGAVEASCKNVEVVISYDGDLVDRGLKRICG</sequence>
<dbReference type="AlphaFoldDB" id="A0A3G8GVX5"/>
<evidence type="ECO:0000313" key="1">
    <source>
        <dbReference type="EMBL" id="AZG12115.1"/>
    </source>
</evidence>
<accession>A0A3G8GVX5</accession>
<dbReference type="Proteomes" id="UP000270411">
    <property type="component" value="Plasmid unnamed1"/>
</dbReference>
<gene>
    <name evidence="1" type="ORF">EHF44_01170</name>
</gene>
<proteinExistence type="predicted"/>
<reference evidence="2" key="1">
    <citation type="submission" date="2018-11" db="EMBL/GenBank/DDBJ databases">
        <title>FDA dAtabase for Regulatory Grade micrObial Sequences (FDA-ARGOS): Supporting development and validation of Infectious Disease Dx tests.</title>
        <authorList>
            <person name="Goldberg B."/>
            <person name="Campos J."/>
            <person name="Tallon L."/>
            <person name="Sadzewicz L."/>
            <person name="Zhao X."/>
            <person name="Vavikolanu K."/>
            <person name="Mehta A."/>
            <person name="Aluvathingal J."/>
            <person name="Nadendla S."/>
            <person name="Geyer C."/>
            <person name="Nandy P."/>
            <person name="Yan Y."/>
            <person name="Sichtig H."/>
        </authorList>
    </citation>
    <scope>NUCLEOTIDE SEQUENCE [LARGE SCALE GENOMIC DNA]</scope>
    <source>
        <strain evidence="2">FDAARGOS_614</strain>
        <plasmid evidence="2">unnamed1</plasmid>
    </source>
</reference>
<dbReference type="KEGG" id="cpau:EHF44_01170"/>
<name>A0A3G8GVX5_9BURK</name>
<organism evidence="1 2">
    <name type="scientific">Cupriavidus pauculus</name>
    <dbReference type="NCBI Taxonomy" id="82633"/>
    <lineage>
        <taxon>Bacteria</taxon>
        <taxon>Pseudomonadati</taxon>
        <taxon>Pseudomonadota</taxon>
        <taxon>Betaproteobacteria</taxon>
        <taxon>Burkholderiales</taxon>
        <taxon>Burkholderiaceae</taxon>
        <taxon>Cupriavidus</taxon>
    </lineage>
</organism>
<evidence type="ECO:0000313" key="2">
    <source>
        <dbReference type="Proteomes" id="UP000270411"/>
    </source>
</evidence>
<dbReference type="EMBL" id="CP033968">
    <property type="protein sequence ID" value="AZG12115.1"/>
    <property type="molecule type" value="Genomic_DNA"/>
</dbReference>
<dbReference type="OrthoDB" id="8961523at2"/>
<geneLocation type="plasmid" evidence="1">
    <name>unnamed1</name>
</geneLocation>
<protein>
    <submittedName>
        <fullName evidence="1">Uncharacterized protein</fullName>
    </submittedName>
</protein>